<dbReference type="GO" id="GO:0004376">
    <property type="term" value="F:GPI mannosyltransferase activity"/>
    <property type="evidence" value="ECO:0007669"/>
    <property type="project" value="InterPro"/>
</dbReference>
<evidence type="ECO:0000256" key="10">
    <source>
        <dbReference type="SAM" id="Phobius"/>
    </source>
</evidence>
<dbReference type="GO" id="GO:0031501">
    <property type="term" value="C:mannosyltransferase complex"/>
    <property type="evidence" value="ECO:0007669"/>
    <property type="project" value="TreeGrafter"/>
</dbReference>
<feature type="transmembrane region" description="Helical" evidence="10">
    <location>
        <begin position="88"/>
        <end position="106"/>
    </location>
</feature>
<evidence type="ECO:0000256" key="4">
    <source>
        <dbReference type="ARBA" id="ARBA00022676"/>
    </source>
</evidence>
<dbReference type="STRING" id="1797513.A2782_04205"/>
<organism evidence="11 12">
    <name type="scientific">Candidatus Blackburnbacteria bacterium RIFCSPHIGHO2_01_FULL_43_15b</name>
    <dbReference type="NCBI Taxonomy" id="1797513"/>
    <lineage>
        <taxon>Bacteria</taxon>
        <taxon>Candidatus Blackburniibacteriota</taxon>
    </lineage>
</organism>
<feature type="transmembrane region" description="Helical" evidence="10">
    <location>
        <begin position="6"/>
        <end position="26"/>
    </location>
</feature>
<comment type="pathway">
    <text evidence="2">Glycolipid biosynthesis; glycosylphosphatidylinositol-anchor biosynthesis.</text>
</comment>
<evidence type="ECO:0000256" key="9">
    <source>
        <dbReference type="ARBA" id="ARBA00023136"/>
    </source>
</evidence>
<dbReference type="PANTHER" id="PTHR12468:SF2">
    <property type="entry name" value="GPI MANNOSYLTRANSFERASE 2"/>
    <property type="match status" value="1"/>
</dbReference>
<dbReference type="Proteomes" id="UP000177967">
    <property type="component" value="Unassembled WGS sequence"/>
</dbReference>
<evidence type="ECO:0008006" key="13">
    <source>
        <dbReference type="Google" id="ProtNLM"/>
    </source>
</evidence>
<evidence type="ECO:0000256" key="1">
    <source>
        <dbReference type="ARBA" id="ARBA00004477"/>
    </source>
</evidence>
<gene>
    <name evidence="11" type="ORF">A2782_04205</name>
</gene>
<dbReference type="EMBL" id="MHBW01000023">
    <property type="protein sequence ID" value="OGY08692.1"/>
    <property type="molecule type" value="Genomic_DNA"/>
</dbReference>
<dbReference type="UniPathway" id="UPA00196"/>
<feature type="transmembrane region" description="Helical" evidence="10">
    <location>
        <begin position="349"/>
        <end position="369"/>
    </location>
</feature>
<proteinExistence type="predicted"/>
<keyword evidence="9 10" id="KW-0472">Membrane</keyword>
<feature type="transmembrane region" description="Helical" evidence="10">
    <location>
        <begin position="118"/>
        <end position="135"/>
    </location>
</feature>
<evidence type="ECO:0000256" key="3">
    <source>
        <dbReference type="ARBA" id="ARBA00022502"/>
    </source>
</evidence>
<feature type="transmembrane region" description="Helical" evidence="10">
    <location>
        <begin position="301"/>
        <end position="318"/>
    </location>
</feature>
<keyword evidence="7" id="KW-0256">Endoplasmic reticulum</keyword>
<dbReference type="InterPro" id="IPR007315">
    <property type="entry name" value="PIG-V/Gpi18"/>
</dbReference>
<feature type="transmembrane region" description="Helical" evidence="10">
    <location>
        <begin position="272"/>
        <end position="294"/>
    </location>
</feature>
<feature type="transmembrane region" description="Helical" evidence="10">
    <location>
        <begin position="64"/>
        <end position="82"/>
    </location>
</feature>
<evidence type="ECO:0000256" key="5">
    <source>
        <dbReference type="ARBA" id="ARBA00022679"/>
    </source>
</evidence>
<protein>
    <recommendedName>
        <fullName evidence="13">Glycosyltransferase RgtA/B/C/D-like domain-containing protein</fullName>
    </recommendedName>
</protein>
<reference evidence="11 12" key="1">
    <citation type="journal article" date="2016" name="Nat. Commun.">
        <title>Thousands of microbial genomes shed light on interconnected biogeochemical processes in an aquifer system.</title>
        <authorList>
            <person name="Anantharaman K."/>
            <person name="Brown C.T."/>
            <person name="Hug L.A."/>
            <person name="Sharon I."/>
            <person name="Castelle C.J."/>
            <person name="Probst A.J."/>
            <person name="Thomas B.C."/>
            <person name="Singh A."/>
            <person name="Wilkins M.J."/>
            <person name="Karaoz U."/>
            <person name="Brodie E.L."/>
            <person name="Williams K.H."/>
            <person name="Hubbard S.S."/>
            <person name="Banfield J.F."/>
        </authorList>
    </citation>
    <scope>NUCLEOTIDE SEQUENCE [LARGE SCALE GENOMIC DNA]</scope>
</reference>
<feature type="transmembrane region" description="Helical" evidence="10">
    <location>
        <begin position="163"/>
        <end position="190"/>
    </location>
</feature>
<dbReference type="GO" id="GO:0016020">
    <property type="term" value="C:membrane"/>
    <property type="evidence" value="ECO:0007669"/>
    <property type="project" value="GOC"/>
</dbReference>
<dbReference type="AlphaFoldDB" id="A0A1G1UZY0"/>
<name>A0A1G1UZY0_9BACT</name>
<keyword evidence="8 10" id="KW-1133">Transmembrane helix</keyword>
<sequence length="371" mass="42077">MKNVLSPLVFSRILFLFFAIAASYLIPQEVGYIGKQVAPDAPYLTWVWANFDGRHFLKIATEGYKNFDFAFFPLYPLLISIFGFSQPLYAGLIISLICFFSGLVILKKIVLLDFDKKIADMAVFVACFFPLSFFYNSVYSDSLFFLVSVTSFYFARRREWAAAGFFAGLASLTRLSGIAILPALIVEWYLQNRGEYPIAKMPLPFLKNGFLAIVFGLMGVGGYMLGLTIFKGDPLLFQKSMVAWSQNGFVLPIHVIFRYLKIFTSVDYHLLVYWISILEFVSIFAYLGLAIYVWRKVRVSYAVFMIVLLLLVPVTGTFAGTPRYLLHLFPGFIAIALLVQKNVWLKNSLILLFLALGFALTALFTRGYFVS</sequence>
<dbReference type="GO" id="GO:0000009">
    <property type="term" value="F:alpha-1,6-mannosyltransferase activity"/>
    <property type="evidence" value="ECO:0007669"/>
    <property type="project" value="InterPro"/>
</dbReference>
<keyword evidence="6 10" id="KW-0812">Transmembrane</keyword>
<keyword evidence="4" id="KW-0328">Glycosyltransferase</keyword>
<accession>A0A1G1UZY0</accession>
<dbReference type="PANTHER" id="PTHR12468">
    <property type="entry name" value="GPI MANNOSYLTRANSFERASE 2"/>
    <property type="match status" value="1"/>
</dbReference>
<comment type="caution">
    <text evidence="11">The sequence shown here is derived from an EMBL/GenBank/DDBJ whole genome shotgun (WGS) entry which is preliminary data.</text>
</comment>
<keyword evidence="5" id="KW-0808">Transferase</keyword>
<evidence type="ECO:0000313" key="11">
    <source>
        <dbReference type="EMBL" id="OGY08692.1"/>
    </source>
</evidence>
<dbReference type="Pfam" id="PF04188">
    <property type="entry name" value="Mannosyl_trans2"/>
    <property type="match status" value="1"/>
</dbReference>
<comment type="subcellular location">
    <subcellularLocation>
        <location evidence="1">Endoplasmic reticulum membrane</location>
        <topology evidence="1">Multi-pass membrane protein</topology>
    </subcellularLocation>
</comment>
<feature type="transmembrane region" description="Helical" evidence="10">
    <location>
        <begin position="210"/>
        <end position="230"/>
    </location>
</feature>
<evidence type="ECO:0000256" key="6">
    <source>
        <dbReference type="ARBA" id="ARBA00022692"/>
    </source>
</evidence>
<evidence type="ECO:0000256" key="8">
    <source>
        <dbReference type="ARBA" id="ARBA00022989"/>
    </source>
</evidence>
<evidence type="ECO:0000256" key="2">
    <source>
        <dbReference type="ARBA" id="ARBA00004687"/>
    </source>
</evidence>
<dbReference type="GO" id="GO:0006506">
    <property type="term" value="P:GPI anchor biosynthetic process"/>
    <property type="evidence" value="ECO:0007669"/>
    <property type="project" value="UniProtKB-UniPathway"/>
</dbReference>
<keyword evidence="3" id="KW-0337">GPI-anchor biosynthesis</keyword>
<evidence type="ECO:0000313" key="12">
    <source>
        <dbReference type="Proteomes" id="UP000177967"/>
    </source>
</evidence>
<evidence type="ECO:0000256" key="7">
    <source>
        <dbReference type="ARBA" id="ARBA00022824"/>
    </source>
</evidence>